<evidence type="ECO:0000256" key="3">
    <source>
        <dbReference type="ARBA" id="ARBA00023136"/>
    </source>
</evidence>
<keyword evidence="3 5" id="KW-0472">Membrane</keyword>
<dbReference type="Proteomes" id="UP000001024">
    <property type="component" value="Chromosome"/>
</dbReference>
<comment type="similarity">
    <text evidence="4">Belongs to the CDP-alcohol phosphatidyltransferase class-I family.</text>
</comment>
<evidence type="ECO:0000256" key="1">
    <source>
        <dbReference type="ARBA" id="ARBA00004370"/>
    </source>
</evidence>
<evidence type="ECO:0000313" key="7">
    <source>
        <dbReference type="Proteomes" id="UP000001024"/>
    </source>
</evidence>
<evidence type="ECO:0000256" key="2">
    <source>
        <dbReference type="ARBA" id="ARBA00022679"/>
    </source>
</evidence>
<evidence type="ECO:0008006" key="8">
    <source>
        <dbReference type="Google" id="ProtNLM"/>
    </source>
</evidence>
<dbReference type="GO" id="GO:0016780">
    <property type="term" value="F:phosphotransferase activity, for other substituted phosphate groups"/>
    <property type="evidence" value="ECO:0007669"/>
    <property type="project" value="InterPro"/>
</dbReference>
<dbReference type="Pfam" id="PF01066">
    <property type="entry name" value="CDP-OH_P_transf"/>
    <property type="match status" value="1"/>
</dbReference>
<dbReference type="InterPro" id="IPR000462">
    <property type="entry name" value="CDP-OH_P_trans"/>
</dbReference>
<evidence type="ECO:0000256" key="4">
    <source>
        <dbReference type="RuleBase" id="RU003750"/>
    </source>
</evidence>
<name>Q9HKM8_THEAC</name>
<accession>Q9HKM8</accession>
<comment type="subcellular location">
    <subcellularLocation>
        <location evidence="1">Membrane</location>
    </subcellularLocation>
</comment>
<proteinExistence type="inferred from homology"/>
<feature type="transmembrane region" description="Helical" evidence="5">
    <location>
        <begin position="41"/>
        <end position="62"/>
    </location>
</feature>
<dbReference type="GO" id="GO:0008654">
    <property type="term" value="P:phospholipid biosynthetic process"/>
    <property type="evidence" value="ECO:0007669"/>
    <property type="project" value="InterPro"/>
</dbReference>
<dbReference type="InParanoid" id="Q9HKM8"/>
<reference evidence="6 7" key="1">
    <citation type="journal article" date="2000" name="Nature">
        <title>The genome sequence of the thermoacidophilic scavenger Thermoplasma acidophilum.</title>
        <authorList>
            <person name="Ruepp A."/>
            <person name="Graml W."/>
            <person name="Santos-Martinez M.L."/>
            <person name="Koretke K.K."/>
            <person name="Volker C."/>
            <person name="Mewes H.W."/>
            <person name="Frishman D."/>
            <person name="Stocker S."/>
            <person name="Lupas A.N."/>
            <person name="Baumeister W."/>
        </authorList>
    </citation>
    <scope>NUCLEOTIDE SEQUENCE [LARGE SCALE GENOMIC DNA]</scope>
    <source>
        <strain evidence="7">ATCC 25905 / DSM 1728 / JCM 9062 / NBRC 15155 / AMRC-C165</strain>
    </source>
</reference>
<dbReference type="PANTHER" id="PTHR10414">
    <property type="entry name" value="ETHANOLAMINEPHOSPHOTRANSFERASE"/>
    <property type="match status" value="1"/>
</dbReference>
<dbReference type="PROSITE" id="PS00379">
    <property type="entry name" value="CDP_ALCOHOL_P_TRANSF"/>
    <property type="match status" value="1"/>
</dbReference>
<keyword evidence="5" id="KW-1133">Transmembrane helix</keyword>
<feature type="transmembrane region" description="Helical" evidence="5">
    <location>
        <begin position="166"/>
        <end position="183"/>
    </location>
</feature>
<dbReference type="GO" id="GO:0016020">
    <property type="term" value="C:membrane"/>
    <property type="evidence" value="ECO:0007669"/>
    <property type="project" value="UniProtKB-SubCell"/>
</dbReference>
<gene>
    <name evidence="6" type="ordered locus">Ta0569</name>
</gene>
<feature type="transmembrane region" description="Helical" evidence="5">
    <location>
        <begin position="195"/>
        <end position="216"/>
    </location>
</feature>
<protein>
    <recommendedName>
        <fullName evidence="8">CDP-alcohol phosphatidyltransferase family protein</fullName>
    </recommendedName>
</protein>
<dbReference type="HOGENOM" id="CLU_080384_1_2_2"/>
<feature type="transmembrane region" description="Helical" evidence="5">
    <location>
        <begin position="127"/>
        <end position="145"/>
    </location>
</feature>
<organism evidence="6 7">
    <name type="scientific">Thermoplasma acidophilum (strain ATCC 25905 / DSM 1728 / JCM 9062 / NBRC 15155 / AMRC-C165)</name>
    <dbReference type="NCBI Taxonomy" id="273075"/>
    <lineage>
        <taxon>Archaea</taxon>
        <taxon>Methanobacteriati</taxon>
        <taxon>Thermoplasmatota</taxon>
        <taxon>Thermoplasmata</taxon>
        <taxon>Thermoplasmatales</taxon>
        <taxon>Thermoplasmataceae</taxon>
        <taxon>Thermoplasma</taxon>
    </lineage>
</organism>
<evidence type="ECO:0000313" key="6">
    <source>
        <dbReference type="EMBL" id="CAC11709.1"/>
    </source>
</evidence>
<dbReference type="PANTHER" id="PTHR10414:SF37">
    <property type="entry name" value="BB IN A BOXCAR, ISOFORM C"/>
    <property type="match status" value="1"/>
</dbReference>
<dbReference type="EMBL" id="AL445064">
    <property type="protein sequence ID" value="CAC11709.1"/>
    <property type="molecule type" value="Genomic_DNA"/>
</dbReference>
<dbReference type="EnsemblBacteria" id="CAC11709">
    <property type="protein sequence ID" value="CAC11709"/>
    <property type="gene ID" value="CAC11709"/>
</dbReference>
<dbReference type="AlphaFoldDB" id="Q9HKM8"/>
<dbReference type="InterPro" id="IPR014472">
    <property type="entry name" value="CHOPT"/>
</dbReference>
<dbReference type="KEGG" id="tac:Ta0569"/>
<keyword evidence="5" id="KW-0812">Transmembrane</keyword>
<evidence type="ECO:0000256" key="5">
    <source>
        <dbReference type="SAM" id="Phobius"/>
    </source>
</evidence>
<dbReference type="InterPro" id="IPR048254">
    <property type="entry name" value="CDP_ALCOHOL_P_TRANSF_CS"/>
</dbReference>
<keyword evidence="2 4" id="KW-0808">Transferase</keyword>
<sequence length="222" mass="24598">MSFDNQEIIYLSPCSWIGRAKMLDSYRNKVDGILTPISKAFIGWSPNSISLLSLILAGLGGLSYYLGYPYVTLVMVVFSALFDAVDGKVARIKGSSSKLGDFIDHSFDRFADIFLILGFAFSRFGNIYLGVFALIGVLMTSYLGTQAQALGLNRLYAGIMGRADRLVIMIVLIIVQIFVGTFYRLPTIDVTPTNILLLVFGLFGTATVIQRFIIIYRRLSKN</sequence>
<dbReference type="eggNOG" id="arCOG00670">
    <property type="taxonomic scope" value="Archaea"/>
</dbReference>
<dbReference type="InterPro" id="IPR043130">
    <property type="entry name" value="CDP-OH_PTrfase_TM_dom"/>
</dbReference>
<dbReference type="PaxDb" id="273075-Ta0569"/>
<dbReference type="Gene3D" id="1.20.120.1760">
    <property type="match status" value="1"/>
</dbReference>
<keyword evidence="7" id="KW-1185">Reference proteome</keyword>
<dbReference type="STRING" id="273075.gene:9571789"/>